<dbReference type="AlphaFoldDB" id="A0AAJ8M2T2"/>
<dbReference type="PROSITE" id="PS50089">
    <property type="entry name" value="ZF_RING_2"/>
    <property type="match status" value="1"/>
</dbReference>
<feature type="region of interest" description="Disordered" evidence="6">
    <location>
        <begin position="412"/>
        <end position="457"/>
    </location>
</feature>
<organism evidence="8 9">
    <name type="scientific">Cryptococcus depauperatus CBS 7841</name>
    <dbReference type="NCBI Taxonomy" id="1295531"/>
    <lineage>
        <taxon>Eukaryota</taxon>
        <taxon>Fungi</taxon>
        <taxon>Dikarya</taxon>
        <taxon>Basidiomycota</taxon>
        <taxon>Agaricomycotina</taxon>
        <taxon>Tremellomycetes</taxon>
        <taxon>Tremellales</taxon>
        <taxon>Cryptococcaceae</taxon>
        <taxon>Cryptococcus</taxon>
    </lineage>
</organism>
<protein>
    <recommendedName>
        <fullName evidence="7">RING-type domain-containing protein</fullName>
    </recommendedName>
</protein>
<feature type="compositionally biased region" description="Polar residues" evidence="6">
    <location>
        <begin position="1"/>
        <end position="10"/>
    </location>
</feature>
<gene>
    <name evidence="8" type="ORF">L203_105080</name>
</gene>
<dbReference type="Gene3D" id="3.30.40.10">
    <property type="entry name" value="Zinc/RING finger domain, C3HC4 (zinc finger)"/>
    <property type="match status" value="1"/>
</dbReference>
<keyword evidence="2 4" id="KW-0863">Zinc-finger</keyword>
<reference evidence="8" key="2">
    <citation type="journal article" date="2022" name="Elife">
        <title>Obligate sexual reproduction of a homothallic fungus closely related to the Cryptococcus pathogenic species complex.</title>
        <authorList>
            <person name="Passer A.R."/>
            <person name="Clancey S.A."/>
            <person name="Shea T."/>
            <person name="David-Palma M."/>
            <person name="Averette A.F."/>
            <person name="Boekhout T."/>
            <person name="Porcel B.M."/>
            <person name="Nowrousian M."/>
            <person name="Cuomo C.A."/>
            <person name="Sun S."/>
            <person name="Heitman J."/>
            <person name="Coelho M.A."/>
        </authorList>
    </citation>
    <scope>NUCLEOTIDE SEQUENCE</scope>
    <source>
        <strain evidence="8">CBS 7841</strain>
    </source>
</reference>
<dbReference type="Pfam" id="PF13445">
    <property type="entry name" value="zf-RING_UBOX"/>
    <property type="match status" value="1"/>
</dbReference>
<dbReference type="KEGG" id="cdep:91089289"/>
<dbReference type="EMBL" id="CP143789">
    <property type="protein sequence ID" value="WVN89850.1"/>
    <property type="molecule type" value="Genomic_DNA"/>
</dbReference>
<evidence type="ECO:0000256" key="5">
    <source>
        <dbReference type="SAM" id="Coils"/>
    </source>
</evidence>
<evidence type="ECO:0000259" key="7">
    <source>
        <dbReference type="PROSITE" id="PS50089"/>
    </source>
</evidence>
<evidence type="ECO:0000256" key="2">
    <source>
        <dbReference type="ARBA" id="ARBA00022771"/>
    </source>
</evidence>
<dbReference type="Proteomes" id="UP000094043">
    <property type="component" value="Chromosome 6"/>
</dbReference>
<keyword evidence="9" id="KW-1185">Reference proteome</keyword>
<keyword evidence="3" id="KW-0862">Zinc</keyword>
<name>A0AAJ8M2T2_9TREE</name>
<dbReference type="SMART" id="SM00184">
    <property type="entry name" value="RING"/>
    <property type="match status" value="1"/>
</dbReference>
<dbReference type="SUPFAM" id="SSF57850">
    <property type="entry name" value="RING/U-box"/>
    <property type="match status" value="1"/>
</dbReference>
<feature type="compositionally biased region" description="Low complexity" evidence="6">
    <location>
        <begin position="23"/>
        <end position="32"/>
    </location>
</feature>
<keyword evidence="5" id="KW-0175">Coiled coil</keyword>
<evidence type="ECO:0000256" key="4">
    <source>
        <dbReference type="PROSITE-ProRule" id="PRU00175"/>
    </source>
</evidence>
<feature type="compositionally biased region" description="Polar residues" evidence="6">
    <location>
        <begin position="416"/>
        <end position="430"/>
    </location>
</feature>
<evidence type="ECO:0000256" key="6">
    <source>
        <dbReference type="SAM" id="MobiDB-lite"/>
    </source>
</evidence>
<dbReference type="RefSeq" id="XP_066070550.1">
    <property type="nucleotide sequence ID" value="XM_066214453.1"/>
</dbReference>
<dbReference type="InterPro" id="IPR013083">
    <property type="entry name" value="Znf_RING/FYVE/PHD"/>
</dbReference>
<accession>A0AAJ8M2T2</accession>
<dbReference type="CDD" id="cd16449">
    <property type="entry name" value="RING-HC"/>
    <property type="match status" value="1"/>
</dbReference>
<proteinExistence type="predicted"/>
<dbReference type="InterPro" id="IPR027370">
    <property type="entry name" value="Znf-RING_euk"/>
</dbReference>
<feature type="domain" description="RING-type" evidence="7">
    <location>
        <begin position="249"/>
        <end position="307"/>
    </location>
</feature>
<feature type="region of interest" description="Disordered" evidence="6">
    <location>
        <begin position="1"/>
        <end position="36"/>
    </location>
</feature>
<keyword evidence="1" id="KW-0479">Metal-binding</keyword>
<evidence type="ECO:0000256" key="3">
    <source>
        <dbReference type="ARBA" id="ARBA00022833"/>
    </source>
</evidence>
<evidence type="ECO:0000256" key="1">
    <source>
        <dbReference type="ARBA" id="ARBA00022723"/>
    </source>
</evidence>
<reference evidence="8" key="1">
    <citation type="submission" date="2016-06" db="EMBL/GenBank/DDBJ databases">
        <authorList>
            <person name="Cuomo C."/>
            <person name="Litvintseva A."/>
            <person name="Heitman J."/>
            <person name="Chen Y."/>
            <person name="Sun S."/>
            <person name="Springer D."/>
            <person name="Dromer F."/>
            <person name="Young S."/>
            <person name="Zeng Q."/>
            <person name="Chapman S."/>
            <person name="Gujja S."/>
            <person name="Saif S."/>
            <person name="Birren B."/>
        </authorList>
    </citation>
    <scope>NUCLEOTIDE SEQUENCE</scope>
    <source>
        <strain evidence="8">CBS 7841</strain>
    </source>
</reference>
<sequence length="572" mass="65366">MPSQRHSNLSSHKRRNSHPYIASQSSTLLSTQTRKRLKKVKSCQPDSIFKHSKTATVQTEPLSPAFLSHIEKSDKERKKKRRGHKSCELKTHMYSEDGISDQMTTSTNFMDDSQIMDVSSELLTKIPISNTATLAATESSIHVTLAKCSERDISKEKGLNTRTNREIARFREEAQRREAVLQELASSREELQRLTSMIECAKQREDNYKIKIETLENSLQIGSERNNQLNEIIRRQIVKKEGVVDAVTCTVCLEVYKDPHLLSCGHMGCRECLLQWFRSPTAIKNPPEGFDPSVDFSHYTKSCHVCRGIIIRRPVRAFFLRNVLEPLGLYQDNSQAPSTDIDPWAIMFPPEPTAYKIFDDSEDVFRCPMCLSEIEYGVCSGCDLEFSDSGNEYYDDDEFDLEVDLAVERLDDENTPPESSNVYSQSNRVNRSNHREENNDSLVLQSPAVRQDRHLSPDSTEIINRLHEELVNITRDGRQLDIGTEDGCSEDCYDEYSDGYDDSFIDDDEDNRSVDSYEDDLSQVNIEQSNFVKPDDTFNANEYESEEDLPILVNRRGRRLARVRSSGGSGDE</sequence>
<dbReference type="GeneID" id="91089289"/>
<dbReference type="InterPro" id="IPR001841">
    <property type="entry name" value="Znf_RING"/>
</dbReference>
<reference evidence="8" key="3">
    <citation type="submission" date="2024-01" db="EMBL/GenBank/DDBJ databases">
        <authorList>
            <person name="Coelho M.A."/>
            <person name="David-Palma M."/>
            <person name="Shea T."/>
            <person name="Sun S."/>
            <person name="Cuomo C.A."/>
            <person name="Heitman J."/>
        </authorList>
    </citation>
    <scope>NUCLEOTIDE SEQUENCE</scope>
    <source>
        <strain evidence="8">CBS 7841</strain>
    </source>
</reference>
<dbReference type="GO" id="GO:0008270">
    <property type="term" value="F:zinc ion binding"/>
    <property type="evidence" value="ECO:0007669"/>
    <property type="project" value="UniProtKB-KW"/>
</dbReference>
<feature type="coiled-coil region" evidence="5">
    <location>
        <begin position="177"/>
        <end position="232"/>
    </location>
</feature>
<evidence type="ECO:0000313" key="9">
    <source>
        <dbReference type="Proteomes" id="UP000094043"/>
    </source>
</evidence>
<evidence type="ECO:0000313" key="8">
    <source>
        <dbReference type="EMBL" id="WVN89850.1"/>
    </source>
</evidence>